<evidence type="ECO:0000313" key="2">
    <source>
        <dbReference type="Proteomes" id="UP000773462"/>
    </source>
</evidence>
<dbReference type="Proteomes" id="UP000773462">
    <property type="component" value="Unassembled WGS sequence"/>
</dbReference>
<organism evidence="1 2">
    <name type="scientific">Paenibacillus silagei</name>
    <dbReference type="NCBI Taxonomy" id="1670801"/>
    <lineage>
        <taxon>Bacteria</taxon>
        <taxon>Bacillati</taxon>
        <taxon>Bacillota</taxon>
        <taxon>Bacilli</taxon>
        <taxon>Bacillales</taxon>
        <taxon>Paenibacillaceae</taxon>
        <taxon>Paenibacillus</taxon>
    </lineage>
</organism>
<protein>
    <recommendedName>
        <fullName evidence="3">DUF3939 domain-containing protein</fullName>
    </recommendedName>
</protein>
<dbReference type="Pfam" id="PF13075">
    <property type="entry name" value="DUF3939"/>
    <property type="match status" value="1"/>
</dbReference>
<comment type="caution">
    <text evidence="1">The sequence shown here is derived from an EMBL/GenBank/DDBJ whole genome shotgun (WGS) entry which is preliminary data.</text>
</comment>
<proteinExistence type="predicted"/>
<reference evidence="1 2" key="1">
    <citation type="submission" date="2021-03" db="EMBL/GenBank/DDBJ databases">
        <title>Genomic Encyclopedia of Type Strains, Phase IV (KMG-IV): sequencing the most valuable type-strain genomes for metagenomic binning, comparative biology and taxonomic classification.</title>
        <authorList>
            <person name="Goeker M."/>
        </authorList>
    </citation>
    <scope>NUCLEOTIDE SEQUENCE [LARGE SCALE GENOMIC DNA]</scope>
    <source>
        <strain evidence="1 2">DSM 101953</strain>
    </source>
</reference>
<evidence type="ECO:0000313" key="1">
    <source>
        <dbReference type="EMBL" id="MBP2115425.1"/>
    </source>
</evidence>
<dbReference type="EMBL" id="JAGGLV010000027">
    <property type="protein sequence ID" value="MBP2115425.1"/>
    <property type="molecule type" value="Genomic_DNA"/>
</dbReference>
<dbReference type="InterPro" id="IPR025071">
    <property type="entry name" value="DUF3939"/>
</dbReference>
<dbReference type="RefSeq" id="WP_036724592.1">
    <property type="nucleotide sequence ID" value="NZ_JAGGLV010000027.1"/>
</dbReference>
<keyword evidence="2" id="KW-1185">Reference proteome</keyword>
<accession>A0ABS4NZD0</accession>
<name>A0ABS4NZD0_9BACL</name>
<sequence>MIFKRAKKNLQPVHPTVTLPQIKQAVRQFEEDMPAPINRTALIQEDKSIDLNRLKRYLGGVPQQKFYMSSETFEIFEESDKLVPYYLDMVQSAVDNYISDTGKLPLLEDAWLPEVHYRLLSTERYLKETPPFPLYITDEEMMLTHRAEHFEHLES</sequence>
<evidence type="ECO:0008006" key="3">
    <source>
        <dbReference type="Google" id="ProtNLM"/>
    </source>
</evidence>
<gene>
    <name evidence="1" type="ORF">J2Z70_005612</name>
</gene>